<proteinExistence type="predicted"/>
<accession>A0AA86NYI6</accession>
<evidence type="ECO:0000313" key="1">
    <source>
        <dbReference type="EMBL" id="CAI9927076.1"/>
    </source>
</evidence>
<evidence type="ECO:0000313" key="2">
    <source>
        <dbReference type="EMBL" id="CAI9927079.1"/>
    </source>
</evidence>
<evidence type="ECO:0000313" key="5">
    <source>
        <dbReference type="Proteomes" id="UP001642409"/>
    </source>
</evidence>
<dbReference type="EMBL" id="CAXDID020000003">
    <property type="protein sequence ID" value="CAL5971898.1"/>
    <property type="molecule type" value="Genomic_DNA"/>
</dbReference>
<dbReference type="EMBL" id="CATOUU010000380">
    <property type="protein sequence ID" value="CAI9927079.1"/>
    <property type="molecule type" value="Genomic_DNA"/>
</dbReference>
<comment type="caution">
    <text evidence="2">The sequence shown here is derived from an EMBL/GenBank/DDBJ whole genome shotgun (WGS) entry which is preliminary data.</text>
</comment>
<organism evidence="2">
    <name type="scientific">Hexamita inflata</name>
    <dbReference type="NCBI Taxonomy" id="28002"/>
    <lineage>
        <taxon>Eukaryota</taxon>
        <taxon>Metamonada</taxon>
        <taxon>Diplomonadida</taxon>
        <taxon>Hexamitidae</taxon>
        <taxon>Hexamitinae</taxon>
        <taxon>Hexamita</taxon>
    </lineage>
</organism>
<keyword evidence="5" id="KW-1185">Reference proteome</keyword>
<name>A0AA86NYI6_9EUKA</name>
<dbReference type="EMBL" id="CATOUU010000380">
    <property type="protein sequence ID" value="CAI9927076.1"/>
    <property type="molecule type" value="Genomic_DNA"/>
</dbReference>
<dbReference type="Proteomes" id="UP001642409">
    <property type="component" value="Unassembled WGS sequence"/>
</dbReference>
<reference evidence="3 5" key="2">
    <citation type="submission" date="2024-07" db="EMBL/GenBank/DDBJ databases">
        <authorList>
            <person name="Akdeniz Z."/>
        </authorList>
    </citation>
    <scope>NUCLEOTIDE SEQUENCE [LARGE SCALE GENOMIC DNA]</scope>
</reference>
<evidence type="ECO:0000313" key="3">
    <source>
        <dbReference type="EMBL" id="CAL5971892.1"/>
    </source>
</evidence>
<protein>
    <submittedName>
        <fullName evidence="3">Hypothetical_protein</fullName>
    </submittedName>
</protein>
<gene>
    <name evidence="1" type="ORF">HINF_LOCUS14721</name>
    <name evidence="2" type="ORF">HINF_LOCUS14724</name>
    <name evidence="3" type="ORF">HINF_LOCUS1632</name>
    <name evidence="4" type="ORF">HINF_LOCUS1635</name>
</gene>
<reference evidence="2" key="1">
    <citation type="submission" date="2023-06" db="EMBL/GenBank/DDBJ databases">
        <authorList>
            <person name="Kurt Z."/>
        </authorList>
    </citation>
    <scope>NUCLEOTIDE SEQUENCE</scope>
</reference>
<dbReference type="AlphaFoldDB" id="A0AA86NYI6"/>
<dbReference type="EMBL" id="CAXDID020000003">
    <property type="protein sequence ID" value="CAL5971892.1"/>
    <property type="molecule type" value="Genomic_DNA"/>
</dbReference>
<sequence length="165" mass="19086">MMQSPIRRNSSYFRPKWMSSARPRFPSAPKAADFWRAPKFHNKVLIQAAGTVVFEKCGQVLIVDRETLMIYVDSFNQFVGQQLGYHVGNEMNQSTLNLIQSKASNIIKLDNIIVSSCFIDANLIYVMYLRVPVKYTSVTYNRNLFSNAKFKAQDLCFNLTYYDQQ</sequence>
<evidence type="ECO:0000313" key="4">
    <source>
        <dbReference type="EMBL" id="CAL5971898.1"/>
    </source>
</evidence>